<keyword evidence="3" id="KW-1185">Reference proteome</keyword>
<feature type="region of interest" description="Disordered" evidence="1">
    <location>
        <begin position="346"/>
        <end position="383"/>
    </location>
</feature>
<feature type="compositionally biased region" description="Low complexity" evidence="1">
    <location>
        <begin position="410"/>
        <end position="420"/>
    </location>
</feature>
<feature type="compositionally biased region" description="Polar residues" evidence="1">
    <location>
        <begin position="490"/>
        <end position="504"/>
    </location>
</feature>
<proteinExistence type="predicted"/>
<feature type="region of interest" description="Disordered" evidence="1">
    <location>
        <begin position="92"/>
        <end position="131"/>
    </location>
</feature>
<organism evidence="2 3">
    <name type="scientific">Elysia chlorotica</name>
    <name type="common">Eastern emerald elysia</name>
    <name type="synonym">Sea slug</name>
    <dbReference type="NCBI Taxonomy" id="188477"/>
    <lineage>
        <taxon>Eukaryota</taxon>
        <taxon>Metazoa</taxon>
        <taxon>Spiralia</taxon>
        <taxon>Lophotrochozoa</taxon>
        <taxon>Mollusca</taxon>
        <taxon>Gastropoda</taxon>
        <taxon>Heterobranchia</taxon>
        <taxon>Euthyneura</taxon>
        <taxon>Panpulmonata</taxon>
        <taxon>Sacoglossa</taxon>
        <taxon>Placobranchoidea</taxon>
        <taxon>Plakobranchidae</taxon>
        <taxon>Elysia</taxon>
    </lineage>
</organism>
<gene>
    <name evidence="2" type="ORF">EGW08_011476</name>
</gene>
<dbReference type="Proteomes" id="UP000271974">
    <property type="component" value="Unassembled WGS sequence"/>
</dbReference>
<protein>
    <submittedName>
        <fullName evidence="2">Uncharacterized protein</fullName>
    </submittedName>
</protein>
<feature type="compositionally biased region" description="Polar residues" evidence="1">
    <location>
        <begin position="92"/>
        <end position="104"/>
    </location>
</feature>
<feature type="compositionally biased region" description="Basic and acidic residues" evidence="1">
    <location>
        <begin position="106"/>
        <end position="118"/>
    </location>
</feature>
<feature type="compositionally biased region" description="Polar residues" evidence="1">
    <location>
        <begin position="119"/>
        <end position="130"/>
    </location>
</feature>
<feature type="compositionally biased region" description="Low complexity" evidence="1">
    <location>
        <begin position="459"/>
        <end position="484"/>
    </location>
</feature>
<evidence type="ECO:0000313" key="2">
    <source>
        <dbReference type="EMBL" id="RUS80753.1"/>
    </source>
</evidence>
<dbReference type="EMBL" id="RQTK01000374">
    <property type="protein sequence ID" value="RUS80753.1"/>
    <property type="molecule type" value="Genomic_DNA"/>
</dbReference>
<name>A0A433TGQ8_ELYCH</name>
<feature type="region of interest" description="Disordered" evidence="1">
    <location>
        <begin position="409"/>
        <end position="504"/>
    </location>
</feature>
<dbReference type="AlphaFoldDB" id="A0A433TGQ8"/>
<evidence type="ECO:0000313" key="3">
    <source>
        <dbReference type="Proteomes" id="UP000271974"/>
    </source>
</evidence>
<accession>A0A433TGQ8</accession>
<feature type="region of interest" description="Disordered" evidence="1">
    <location>
        <begin position="230"/>
        <end position="271"/>
    </location>
</feature>
<sequence length="504" mass="51980">MTTLLGSKCTQVVQEYNAPPSWSRRTKGKNAVKDVVRPGAESPVLRGIPQTVTVNLDSADSTGINSPLPILPPSTSDVSPAVGLAESPLVSAASNMDNSDSPNGDMQKDDQTGNKMLERNSSITGSSSLPHATALPNIASEANTTCRDSFENESLVRTICDLNDKSQEAGGNLFLSSQALNDVVVCLDNDGDRCNSEKVTLDTDSFGAEASPGTKTVNLDSVIDLCQSMSGEGISGSGNTDSPAQRLHQPLPLSSSSLTHSPRNPTHALVNKTPSLLTAQDNGMQKMMPQLSALLSGKPSLPTSIPATSFSPNLNVSSVSKTLFQADNSNLEASKQPETVSAWPATFSIPTGKEPTKISSSSTPSSSLSSSSSPPKSKPAEAAQTQNNLINSFYSEFKKFISGNTLWGGAETSASSSESSIPLSQEMRNAEQAGLSAHSDTNLAAAAESMEEQLKSLPGASVANSAGNSSTTLSAPSPGAGPASPRDDSSTPTGTVSQSSSATG</sequence>
<comment type="caution">
    <text evidence="2">The sequence shown here is derived from an EMBL/GenBank/DDBJ whole genome shotgun (WGS) entry which is preliminary data.</text>
</comment>
<feature type="compositionally biased region" description="Low complexity" evidence="1">
    <location>
        <begin position="250"/>
        <end position="262"/>
    </location>
</feature>
<feature type="compositionally biased region" description="Low complexity" evidence="1">
    <location>
        <begin position="357"/>
        <end position="375"/>
    </location>
</feature>
<feature type="non-terminal residue" evidence="2">
    <location>
        <position position="504"/>
    </location>
</feature>
<evidence type="ECO:0000256" key="1">
    <source>
        <dbReference type="SAM" id="MobiDB-lite"/>
    </source>
</evidence>
<reference evidence="2 3" key="1">
    <citation type="submission" date="2019-01" db="EMBL/GenBank/DDBJ databases">
        <title>A draft genome assembly of the solar-powered sea slug Elysia chlorotica.</title>
        <authorList>
            <person name="Cai H."/>
            <person name="Li Q."/>
            <person name="Fang X."/>
            <person name="Li J."/>
            <person name="Curtis N.E."/>
            <person name="Altenburger A."/>
            <person name="Shibata T."/>
            <person name="Feng M."/>
            <person name="Maeda T."/>
            <person name="Schwartz J.A."/>
            <person name="Shigenobu S."/>
            <person name="Lundholm N."/>
            <person name="Nishiyama T."/>
            <person name="Yang H."/>
            <person name="Hasebe M."/>
            <person name="Li S."/>
            <person name="Pierce S.K."/>
            <person name="Wang J."/>
        </authorList>
    </citation>
    <scope>NUCLEOTIDE SEQUENCE [LARGE SCALE GENOMIC DNA]</scope>
    <source>
        <strain evidence="2">EC2010</strain>
        <tissue evidence="2">Whole organism of an adult</tissue>
    </source>
</reference>